<feature type="domain" description="Phytocyanin" evidence="5">
    <location>
        <begin position="22"/>
        <end position="120"/>
    </location>
</feature>
<dbReference type="Proteomes" id="UP000655225">
    <property type="component" value="Unassembled WGS sequence"/>
</dbReference>
<keyword evidence="4" id="KW-1133">Transmembrane helix</keyword>
<keyword evidence="1" id="KW-0479">Metal-binding</keyword>
<dbReference type="GO" id="GO:0009055">
    <property type="term" value="F:electron transfer activity"/>
    <property type="evidence" value="ECO:0007669"/>
    <property type="project" value="InterPro"/>
</dbReference>
<comment type="caution">
    <text evidence="6">The sequence shown here is derived from an EMBL/GenBank/DDBJ whole genome shotgun (WGS) entry which is preliminary data.</text>
</comment>
<dbReference type="EMBL" id="JABCRI010000021">
    <property type="protein sequence ID" value="KAF8380596.1"/>
    <property type="molecule type" value="Genomic_DNA"/>
</dbReference>
<keyword evidence="7" id="KW-1185">Reference proteome</keyword>
<dbReference type="PANTHER" id="PTHR33021:SF70">
    <property type="entry name" value="PHYTOCYANIN DOMAIN-CONTAINING PROTEIN"/>
    <property type="match status" value="1"/>
</dbReference>
<evidence type="ECO:0000256" key="4">
    <source>
        <dbReference type="SAM" id="Phobius"/>
    </source>
</evidence>
<evidence type="ECO:0000313" key="7">
    <source>
        <dbReference type="Proteomes" id="UP000655225"/>
    </source>
</evidence>
<evidence type="ECO:0000259" key="5">
    <source>
        <dbReference type="PROSITE" id="PS51485"/>
    </source>
</evidence>
<dbReference type="GO" id="GO:0046872">
    <property type="term" value="F:metal ion binding"/>
    <property type="evidence" value="ECO:0007669"/>
    <property type="project" value="UniProtKB-KW"/>
</dbReference>
<evidence type="ECO:0000256" key="2">
    <source>
        <dbReference type="ARBA" id="ARBA00023180"/>
    </source>
</evidence>
<feature type="transmembrane region" description="Helical" evidence="4">
    <location>
        <begin position="7"/>
        <end position="26"/>
    </location>
</feature>
<organism evidence="6 7">
    <name type="scientific">Tetracentron sinense</name>
    <name type="common">Spur-leaf</name>
    <dbReference type="NCBI Taxonomy" id="13715"/>
    <lineage>
        <taxon>Eukaryota</taxon>
        <taxon>Viridiplantae</taxon>
        <taxon>Streptophyta</taxon>
        <taxon>Embryophyta</taxon>
        <taxon>Tracheophyta</taxon>
        <taxon>Spermatophyta</taxon>
        <taxon>Magnoliopsida</taxon>
        <taxon>Trochodendrales</taxon>
        <taxon>Trochodendraceae</taxon>
        <taxon>Tetracentron</taxon>
    </lineage>
</organism>
<dbReference type="PROSITE" id="PS51485">
    <property type="entry name" value="PHYTOCYANIN"/>
    <property type="match status" value="1"/>
</dbReference>
<dbReference type="CDD" id="cd04216">
    <property type="entry name" value="Phytocyanin"/>
    <property type="match status" value="1"/>
</dbReference>
<dbReference type="Pfam" id="PF02298">
    <property type="entry name" value="Cu_bind_like"/>
    <property type="match status" value="1"/>
</dbReference>
<dbReference type="Gene3D" id="2.60.40.420">
    <property type="entry name" value="Cupredoxins - blue copper proteins"/>
    <property type="match status" value="1"/>
</dbReference>
<dbReference type="AlphaFoldDB" id="A0A834YJA0"/>
<accession>A0A834YJA0</accession>
<evidence type="ECO:0000256" key="1">
    <source>
        <dbReference type="ARBA" id="ARBA00022723"/>
    </source>
</evidence>
<dbReference type="OrthoDB" id="581242at2759"/>
<proteinExistence type="predicted"/>
<dbReference type="FunFam" id="2.60.40.420:FF:000003">
    <property type="entry name" value="Blue copper"/>
    <property type="match status" value="1"/>
</dbReference>
<dbReference type="PANTHER" id="PTHR33021">
    <property type="entry name" value="BLUE COPPER PROTEIN"/>
    <property type="match status" value="1"/>
</dbReference>
<dbReference type="OMA" id="LTHAGDW"/>
<feature type="compositionally biased region" description="Low complexity" evidence="3">
    <location>
        <begin position="125"/>
        <end position="149"/>
    </location>
</feature>
<dbReference type="GO" id="GO:0005886">
    <property type="term" value="C:plasma membrane"/>
    <property type="evidence" value="ECO:0007669"/>
    <property type="project" value="TreeGrafter"/>
</dbReference>
<evidence type="ECO:0000256" key="3">
    <source>
        <dbReference type="SAM" id="MobiDB-lite"/>
    </source>
</evidence>
<protein>
    <recommendedName>
        <fullName evidence="5">Phytocyanin domain-containing protein</fullName>
    </recommendedName>
</protein>
<sequence length="186" mass="19649">MDKLIPFYVLVSLGFVLTCTATMYTVGDSSGWDISSDIDSWAKGKRFQVGDVLLFLYSSAHSVSEVTKDDFKGCNVANTLGTSSNSNTTISLSTPGQRYFVCGNKLHCLGGMKLQVDVNADTATSPASAPQPSAMEQGGPSSTSSFPHPSSKKNNPSAIVPASTGFIHGMRDSLFVAFIIIIVALP</sequence>
<keyword evidence="4" id="KW-0812">Transmembrane</keyword>
<dbReference type="InterPro" id="IPR003245">
    <property type="entry name" value="Phytocyanin_dom"/>
</dbReference>
<dbReference type="InterPro" id="IPR008972">
    <property type="entry name" value="Cupredoxin"/>
</dbReference>
<gene>
    <name evidence="6" type="ORF">HHK36_028084</name>
</gene>
<dbReference type="SUPFAM" id="SSF49503">
    <property type="entry name" value="Cupredoxins"/>
    <property type="match status" value="1"/>
</dbReference>
<reference evidence="6 7" key="1">
    <citation type="submission" date="2020-04" db="EMBL/GenBank/DDBJ databases">
        <title>Plant Genome Project.</title>
        <authorList>
            <person name="Zhang R.-G."/>
        </authorList>
    </citation>
    <scope>NUCLEOTIDE SEQUENCE [LARGE SCALE GENOMIC DNA]</scope>
    <source>
        <strain evidence="6">YNK0</strain>
        <tissue evidence="6">Leaf</tissue>
    </source>
</reference>
<name>A0A834YJA0_TETSI</name>
<dbReference type="InterPro" id="IPR039391">
    <property type="entry name" value="Phytocyanin-like"/>
</dbReference>
<keyword evidence="4" id="KW-0472">Membrane</keyword>
<feature type="region of interest" description="Disordered" evidence="3">
    <location>
        <begin position="122"/>
        <end position="157"/>
    </location>
</feature>
<evidence type="ECO:0000313" key="6">
    <source>
        <dbReference type="EMBL" id="KAF8380596.1"/>
    </source>
</evidence>
<keyword evidence="2" id="KW-0325">Glycoprotein</keyword>